<protein>
    <submittedName>
        <fullName evidence="1">CST complex subunit CTC1</fullName>
    </submittedName>
</protein>
<proteinExistence type="predicted"/>
<accession>A0ACC0HRA7</accession>
<name>A0ACC0HRA7_9ERIC</name>
<organism evidence="1 2">
    <name type="scientific">Camellia lanceoleosa</name>
    <dbReference type="NCBI Taxonomy" id="1840588"/>
    <lineage>
        <taxon>Eukaryota</taxon>
        <taxon>Viridiplantae</taxon>
        <taxon>Streptophyta</taxon>
        <taxon>Embryophyta</taxon>
        <taxon>Tracheophyta</taxon>
        <taxon>Spermatophyta</taxon>
        <taxon>Magnoliopsida</taxon>
        <taxon>eudicotyledons</taxon>
        <taxon>Gunneridae</taxon>
        <taxon>Pentapetalae</taxon>
        <taxon>asterids</taxon>
        <taxon>Ericales</taxon>
        <taxon>Theaceae</taxon>
        <taxon>Camellia</taxon>
    </lineage>
</organism>
<keyword evidence="2" id="KW-1185">Reference proteome</keyword>
<sequence length="1377" mass="153948">MLLHRSCPLAGASSLTRRRSISPPSAPTKPLPPNQNPSPDPSPLPPNQNPYPNTRILKSLNHPTVIIGTLTLPSLHKPSPSNSTLHCPKTTCFSFSDGSSTVCCDVLDLDLRIIGRKIRVLAWNFIPFKCDGGFLEIVSWRFPETSTGSNVFPLVSGSSIDYKDSLKACYCLRGGLESVSPVSVVPCATGVNSSDSKNVSGFLVQIRVCECKLCSMKDSVMGLKDQTKRLNNSHCFTKRLIMYFCGYASSWHPVISKLIGEVVLISGLKKKLVFIGEDESQLMYVTTEKTLLHLSNFIDRWLPPNKTVIKGKGEFGVYTGTITGIYMRGMVIELDQEVLLLLTDQLLTPPHSLRVGAIVSMKNVHFVNPKFSWTKMLVLGACFKTSVSLKSFSPFESGCLIYSHSHSLLGKFINSLPFSVRLWVLLLVSGFRKKFSGILSEKEILGSKHKEGLAQSYAISHLPSSVFRSRHGAFREFCKHDSCGCGNEPNYDKVKLVVPFSNFIGHCEATWMKMLLEWENDFDLTYNSEKYSCLSCEGLSHSQSTRRILHSEDMGVVLLGQVKISPSSGRLQLIDVTGSIDVIIPDLPSTWNINSIYEVNEFSLVMEGIPEKVDCLGLHLNESFLCRNIFNSIPLRREIKLAIYLLYHFRDTKLRNQPFHSCIKGNRNFDELQRGRFHLLLVTHKYPVQQKFQGQEVISNSSTMFAEAFTLPWDLFIAGKDGHSHPTMLSADLLKESMEHYAGRNYPECVPNKRYKIDQASRRDLSSGLTGAGYELCSHTNCCSISTCTKSYQERKCLNLSSPLQIPCLVTSRSINNQCLASSGFMCCSKANVKASPGFKLNAKKVLLEFMPESFYKYELLRIGGYYIIKHHDEDMLHSVEDVNDVSCGKVVITSRTYLWSLSFSFDEILPNNELAQLPRFVDSFVSNTEELFECPHQNDLPLLRLNNQFLEIRPDICVHLSTDVAKCLKEDLKVLDEVLVMPSVSLKELANISWCNGTMITGSVQSWGTSDPEFQLPEGNLISFHGHVLAVHNSGCSSFAANPRHKSHPDVHWAKFFQVTNSVCIHVLVDHHIVRVFGTLSKHAYPIGFGPGIIVAFHRILVLSERNELILMPTSFIAIKARRVISDQFSDDYNNPSVASGLCSVASLNALPSALISEIMQYADYKPMQFRCRVVAIYVLVLEKNGKSVHPHSRIHSSSPVVNIPLAGFVLDDGSSSCCCWVNSNKAATLLRLDEEISHEITGSIQGSKKIRVDEACISTIHHLDKILKKHDRVIVKNYGSTFDSSGQDLTFSAASDTVFSSSDEDLLKLVILNACFSTFWTVVGSRMDSNAMGQLEKRLVEMEMTMHPMENIWAREVYYTNPLTEARKLAQELLN</sequence>
<evidence type="ECO:0000313" key="1">
    <source>
        <dbReference type="EMBL" id="KAI8015978.1"/>
    </source>
</evidence>
<reference evidence="1 2" key="1">
    <citation type="journal article" date="2022" name="Plant J.">
        <title>Chromosome-level genome of Camellia lanceoleosa provides a valuable resource for understanding genome evolution and self-incompatibility.</title>
        <authorList>
            <person name="Gong W."/>
            <person name="Xiao S."/>
            <person name="Wang L."/>
            <person name="Liao Z."/>
            <person name="Chang Y."/>
            <person name="Mo W."/>
            <person name="Hu G."/>
            <person name="Li W."/>
            <person name="Zhao G."/>
            <person name="Zhu H."/>
            <person name="Hu X."/>
            <person name="Ji K."/>
            <person name="Xiang X."/>
            <person name="Song Q."/>
            <person name="Yuan D."/>
            <person name="Jin S."/>
            <person name="Zhang L."/>
        </authorList>
    </citation>
    <scope>NUCLEOTIDE SEQUENCE [LARGE SCALE GENOMIC DNA]</scope>
    <source>
        <strain evidence="1">SQ_2022a</strain>
    </source>
</reference>
<gene>
    <name evidence="1" type="ORF">LOK49_LG05G03522</name>
</gene>
<comment type="caution">
    <text evidence="1">The sequence shown here is derived from an EMBL/GenBank/DDBJ whole genome shotgun (WGS) entry which is preliminary data.</text>
</comment>
<dbReference type="EMBL" id="CM045761">
    <property type="protein sequence ID" value="KAI8015978.1"/>
    <property type="molecule type" value="Genomic_DNA"/>
</dbReference>
<evidence type="ECO:0000313" key="2">
    <source>
        <dbReference type="Proteomes" id="UP001060215"/>
    </source>
</evidence>
<dbReference type="Proteomes" id="UP001060215">
    <property type="component" value="Chromosome 4"/>
</dbReference>